<sequence length="253" mass="27204">MTSAAKLPPITEEGEFIEQSASSGLSVHVEHDPRPVARTRPTVRRDGAARGVWRTTGPLATSLAMSPAPCQRNVLTICTPPHPARPRSCDCRCGRGQGLSRIRPWSKNNGKPWKLFALPPNRTHLQGDLSMQRGAAHCSANVDGCLQNGRSAHSKGGPVMTRQLPSQSINLGLNGGGVTQCVSDGRGQAASLCQDQSALEYWGVLCHSVFLKHLQHTTSHCQRGEASALGRYRTPGSYRTNSAHFIPCCAVLL</sequence>
<accession>A0A8T2NAE9</accession>
<evidence type="ECO:0000313" key="1">
    <source>
        <dbReference type="EMBL" id="KAG9337423.1"/>
    </source>
</evidence>
<comment type="caution">
    <text evidence="1">The sequence shown here is derived from an EMBL/GenBank/DDBJ whole genome shotgun (WGS) entry which is preliminary data.</text>
</comment>
<gene>
    <name evidence="1" type="ORF">JZ751_028714</name>
</gene>
<dbReference type="AlphaFoldDB" id="A0A8T2NAE9"/>
<evidence type="ECO:0000313" key="2">
    <source>
        <dbReference type="Proteomes" id="UP000824540"/>
    </source>
</evidence>
<organism evidence="1 2">
    <name type="scientific">Albula glossodonta</name>
    <name type="common">roundjaw bonefish</name>
    <dbReference type="NCBI Taxonomy" id="121402"/>
    <lineage>
        <taxon>Eukaryota</taxon>
        <taxon>Metazoa</taxon>
        <taxon>Chordata</taxon>
        <taxon>Craniata</taxon>
        <taxon>Vertebrata</taxon>
        <taxon>Euteleostomi</taxon>
        <taxon>Actinopterygii</taxon>
        <taxon>Neopterygii</taxon>
        <taxon>Teleostei</taxon>
        <taxon>Albuliformes</taxon>
        <taxon>Albulidae</taxon>
        <taxon>Albula</taxon>
    </lineage>
</organism>
<dbReference type="EMBL" id="JAFBMS010000088">
    <property type="protein sequence ID" value="KAG9337423.1"/>
    <property type="molecule type" value="Genomic_DNA"/>
</dbReference>
<dbReference type="Proteomes" id="UP000824540">
    <property type="component" value="Unassembled WGS sequence"/>
</dbReference>
<proteinExistence type="predicted"/>
<reference evidence="1" key="1">
    <citation type="thesis" date="2021" institute="BYU ScholarsArchive" country="Provo, UT, USA">
        <title>Applications of and Algorithms for Genome Assembly and Genomic Analyses with an Emphasis on Marine Teleosts.</title>
        <authorList>
            <person name="Pickett B.D."/>
        </authorList>
    </citation>
    <scope>NUCLEOTIDE SEQUENCE</scope>
    <source>
        <strain evidence="1">HI-2016</strain>
    </source>
</reference>
<protein>
    <submittedName>
        <fullName evidence="1">Uncharacterized protein</fullName>
    </submittedName>
</protein>
<keyword evidence="2" id="KW-1185">Reference proteome</keyword>
<name>A0A8T2NAE9_9TELE</name>